<name>A0AA95KV11_9BACL</name>
<dbReference type="Proteomes" id="UP001177943">
    <property type="component" value="Chromosome"/>
</dbReference>
<reference evidence="1" key="1">
    <citation type="submission" date="2023-05" db="EMBL/GenBank/DDBJ databases">
        <title>Comparative genomics of Bacillaceae isolates and their secondary metabolite potential.</title>
        <authorList>
            <person name="Song L."/>
            <person name="Nielsen L.J."/>
            <person name="Mohite O."/>
            <person name="Xu X."/>
            <person name="Weber T."/>
            <person name="Kovacs A.T."/>
        </authorList>
    </citation>
    <scope>NUCLEOTIDE SEQUENCE</scope>
    <source>
        <strain evidence="1">B2_4</strain>
    </source>
</reference>
<protein>
    <submittedName>
        <fullName evidence="1">Uncharacterized protein</fullName>
    </submittedName>
</protein>
<evidence type="ECO:0000313" key="1">
    <source>
        <dbReference type="EMBL" id="WHX50618.1"/>
    </source>
</evidence>
<dbReference type="RefSeq" id="WP_283927669.1">
    <property type="nucleotide sequence ID" value="NZ_CP126084.1"/>
</dbReference>
<proteinExistence type="predicted"/>
<organism evidence="1 2">
    <name type="scientific">Paenibacillus woosongensis</name>
    <dbReference type="NCBI Taxonomy" id="307580"/>
    <lineage>
        <taxon>Bacteria</taxon>
        <taxon>Bacillati</taxon>
        <taxon>Bacillota</taxon>
        <taxon>Bacilli</taxon>
        <taxon>Bacillales</taxon>
        <taxon>Paenibacillaceae</taxon>
        <taxon>Paenibacillus</taxon>
    </lineage>
</organism>
<dbReference type="AlphaFoldDB" id="A0AA95KV11"/>
<evidence type="ECO:0000313" key="2">
    <source>
        <dbReference type="Proteomes" id="UP001177943"/>
    </source>
</evidence>
<gene>
    <name evidence="1" type="ORF">QNH46_08225</name>
</gene>
<sequence>MGFQLRNEHLIVDIAAVGDYKGTRFDWSGFITGITMREGNHSFCVPESLKSGEGTGGSGLCNEFSLKEAIGYEDAPVGGQFPKLGVGLLTRTDAAPYQFYRNYPLQPYRIDAEIRNEQNIVFTVHPKSCGGYAARLEKSISLDRNRLRIEYQLSNTGTREIRTEEYNHNFLGIDGQPIGPDYDLQFPFAIEAWTDEPGTMDGLRIDGGAVAWERVPDKPFYFHIGGYSTCASPWLWDLKHRPSGAGVREISSFPVYSAAVWGMGHVVSPEMFIRIELQPGESKKWSRVYEFYREP</sequence>
<accession>A0AA95KV11</accession>
<dbReference type="EMBL" id="CP126084">
    <property type="protein sequence ID" value="WHX50618.1"/>
    <property type="molecule type" value="Genomic_DNA"/>
</dbReference>
<dbReference type="KEGG" id="pwn:QNH46_08225"/>